<dbReference type="Gene3D" id="1.10.10.2480">
    <property type="match status" value="1"/>
</dbReference>
<name>A0ABU0AS38_9FIRM</name>
<dbReference type="HAMAP" id="MF_00100_B">
    <property type="entry name" value="IF_2_B"/>
    <property type="match status" value="1"/>
</dbReference>
<dbReference type="EMBL" id="JAUSTN010000001">
    <property type="protein sequence ID" value="MDQ0274067.1"/>
    <property type="molecule type" value="Genomic_DNA"/>
</dbReference>
<dbReference type="CDD" id="cd03702">
    <property type="entry name" value="IF2_mtIF2_II"/>
    <property type="match status" value="1"/>
</dbReference>
<evidence type="ECO:0000256" key="2">
    <source>
        <dbReference type="ARBA" id="ARBA00020675"/>
    </source>
</evidence>
<dbReference type="NCBIfam" id="TIGR00231">
    <property type="entry name" value="small_GTP"/>
    <property type="match status" value="1"/>
</dbReference>
<reference evidence="12 13" key="1">
    <citation type="submission" date="2023-07" db="EMBL/GenBank/DDBJ databases">
        <title>Genomic Encyclopedia of Type Strains, Phase IV (KMG-IV): sequencing the most valuable type-strain genomes for metagenomic binning, comparative biology and taxonomic classification.</title>
        <authorList>
            <person name="Goeker M."/>
        </authorList>
    </citation>
    <scope>NUCLEOTIDE SEQUENCE [LARGE SCALE GENOMIC DNA]</scope>
    <source>
        <strain evidence="12 13">DSM 22616</strain>
    </source>
</reference>
<dbReference type="NCBIfam" id="TIGR00487">
    <property type="entry name" value="IF-2"/>
    <property type="match status" value="1"/>
</dbReference>
<comment type="function">
    <text evidence="7 8 9">One of the essential components for the initiation of protein synthesis. Protects formylmethionyl-tRNA from spontaneous hydrolysis and promotes its binding to the 30S ribosomal subunits. Also involved in the hydrolysis of GTP during the formation of the 70S ribosomal complex.</text>
</comment>
<feature type="binding site" evidence="8">
    <location>
        <begin position="404"/>
        <end position="408"/>
    </location>
    <ligand>
        <name>GTP</name>
        <dbReference type="ChEBI" id="CHEBI:37565"/>
    </ligand>
</feature>
<evidence type="ECO:0000259" key="11">
    <source>
        <dbReference type="PROSITE" id="PS51722"/>
    </source>
</evidence>
<dbReference type="Pfam" id="PF00009">
    <property type="entry name" value="GTP_EFTU"/>
    <property type="match status" value="1"/>
</dbReference>
<evidence type="ECO:0000256" key="4">
    <source>
        <dbReference type="ARBA" id="ARBA00022741"/>
    </source>
</evidence>
<dbReference type="SUPFAM" id="SSF52540">
    <property type="entry name" value="P-loop containing nucleoside triphosphate hydrolases"/>
    <property type="match status" value="1"/>
</dbReference>
<feature type="compositionally biased region" description="Polar residues" evidence="10">
    <location>
        <begin position="120"/>
        <end position="130"/>
    </location>
</feature>
<feature type="compositionally biased region" description="Basic and acidic residues" evidence="10">
    <location>
        <begin position="41"/>
        <end position="51"/>
    </location>
</feature>
<dbReference type="InterPro" id="IPR053905">
    <property type="entry name" value="EF-G-like_DII"/>
</dbReference>
<dbReference type="InterPro" id="IPR009000">
    <property type="entry name" value="Transl_B-barrel_sf"/>
</dbReference>
<dbReference type="Pfam" id="PF22042">
    <property type="entry name" value="EF-G_D2"/>
    <property type="match status" value="1"/>
</dbReference>
<dbReference type="InterPro" id="IPR000795">
    <property type="entry name" value="T_Tr_GTP-bd_dom"/>
</dbReference>
<feature type="region of interest" description="Disordered" evidence="10">
    <location>
        <begin position="39"/>
        <end position="226"/>
    </location>
</feature>
<evidence type="ECO:0000256" key="6">
    <source>
        <dbReference type="ARBA" id="ARBA00023134"/>
    </source>
</evidence>
<comment type="similarity">
    <text evidence="1 8 9">Belongs to the TRAFAC class translation factor GTPase superfamily. Classic translation factor GTPase family. IF-2 subfamily.</text>
</comment>
<evidence type="ECO:0000256" key="10">
    <source>
        <dbReference type="SAM" id="MobiDB-lite"/>
    </source>
</evidence>
<feature type="compositionally biased region" description="Basic and acidic residues" evidence="10">
    <location>
        <begin position="77"/>
        <end position="119"/>
    </location>
</feature>
<dbReference type="PANTHER" id="PTHR43381:SF5">
    <property type="entry name" value="TR-TYPE G DOMAIN-CONTAINING PROTEIN"/>
    <property type="match status" value="1"/>
</dbReference>
<evidence type="ECO:0000256" key="8">
    <source>
        <dbReference type="HAMAP-Rule" id="MF_00100"/>
    </source>
</evidence>
<evidence type="ECO:0000256" key="3">
    <source>
        <dbReference type="ARBA" id="ARBA00022540"/>
    </source>
</evidence>
<keyword evidence="5 8" id="KW-0648">Protein biosynthesis</keyword>
<evidence type="ECO:0000256" key="9">
    <source>
        <dbReference type="RuleBase" id="RU000644"/>
    </source>
</evidence>
<dbReference type="PANTHER" id="PTHR43381">
    <property type="entry name" value="TRANSLATION INITIATION FACTOR IF-2-RELATED"/>
    <property type="match status" value="1"/>
</dbReference>
<accession>A0ABU0AS38</accession>
<evidence type="ECO:0000256" key="1">
    <source>
        <dbReference type="ARBA" id="ARBA00007733"/>
    </source>
</evidence>
<feature type="compositionally biased region" description="Basic and acidic residues" evidence="10">
    <location>
        <begin position="150"/>
        <end position="188"/>
    </location>
</feature>
<keyword evidence="8" id="KW-0963">Cytoplasm</keyword>
<proteinExistence type="inferred from homology"/>
<comment type="caution">
    <text evidence="12">The sequence shown here is derived from an EMBL/GenBank/DDBJ whole genome shotgun (WGS) entry which is preliminary data.</text>
</comment>
<dbReference type="InterPro" id="IPR000178">
    <property type="entry name" value="TF_IF2_bacterial-like"/>
</dbReference>
<protein>
    <recommendedName>
        <fullName evidence="2 8">Translation initiation factor IF-2</fullName>
    </recommendedName>
</protein>
<dbReference type="Gene3D" id="3.40.50.10050">
    <property type="entry name" value="Translation initiation factor IF- 2, domain 3"/>
    <property type="match status" value="1"/>
</dbReference>
<dbReference type="CDD" id="cd03692">
    <property type="entry name" value="mtIF2_IVc"/>
    <property type="match status" value="1"/>
</dbReference>
<evidence type="ECO:0000256" key="5">
    <source>
        <dbReference type="ARBA" id="ARBA00022917"/>
    </source>
</evidence>
<gene>
    <name evidence="8" type="primary">infB</name>
    <name evidence="12" type="ORF">J2S72_000063</name>
</gene>
<evidence type="ECO:0000256" key="7">
    <source>
        <dbReference type="ARBA" id="ARBA00025162"/>
    </source>
</evidence>
<dbReference type="SUPFAM" id="SSF52156">
    <property type="entry name" value="Initiation factor IF2/eIF5b, domain 3"/>
    <property type="match status" value="1"/>
</dbReference>
<keyword evidence="4 8" id="KW-0547">Nucleotide-binding</keyword>
<dbReference type="GO" id="GO:0003743">
    <property type="term" value="F:translation initiation factor activity"/>
    <property type="evidence" value="ECO:0007669"/>
    <property type="project" value="UniProtKB-KW"/>
</dbReference>
<dbReference type="InterPro" id="IPR044145">
    <property type="entry name" value="IF2_II"/>
</dbReference>
<evidence type="ECO:0000313" key="13">
    <source>
        <dbReference type="Proteomes" id="UP001236559"/>
    </source>
</evidence>
<dbReference type="Pfam" id="PF11987">
    <property type="entry name" value="IF-2"/>
    <property type="match status" value="1"/>
</dbReference>
<dbReference type="InterPro" id="IPR023115">
    <property type="entry name" value="TIF_IF2_dom3"/>
</dbReference>
<feature type="compositionally biased region" description="Basic and acidic residues" evidence="10">
    <location>
        <begin position="132"/>
        <end position="144"/>
    </location>
</feature>
<keyword evidence="6 8" id="KW-0342">GTP-binding</keyword>
<feature type="region of interest" description="G-domain" evidence="8">
    <location>
        <begin position="352"/>
        <end position="500"/>
    </location>
</feature>
<dbReference type="SUPFAM" id="SSF50447">
    <property type="entry name" value="Translation proteins"/>
    <property type="match status" value="2"/>
</dbReference>
<dbReference type="InterPro" id="IPR005225">
    <property type="entry name" value="Small_GTP-bd"/>
</dbReference>
<dbReference type="PROSITE" id="PS51722">
    <property type="entry name" value="G_TR_2"/>
    <property type="match status" value="1"/>
</dbReference>
<feature type="domain" description="Tr-type G" evidence="11">
    <location>
        <begin position="349"/>
        <end position="518"/>
    </location>
</feature>
<dbReference type="CDD" id="cd01887">
    <property type="entry name" value="IF2_eIF5B"/>
    <property type="match status" value="1"/>
</dbReference>
<feature type="binding site" evidence="8">
    <location>
        <begin position="358"/>
        <end position="365"/>
    </location>
    <ligand>
        <name>GTP</name>
        <dbReference type="ChEBI" id="CHEBI:37565"/>
    </ligand>
</feature>
<keyword evidence="13" id="KW-1185">Reference proteome</keyword>
<keyword evidence="3 8" id="KW-0396">Initiation factor</keyword>
<feature type="compositionally biased region" description="Basic residues" evidence="10">
    <location>
        <begin position="214"/>
        <end position="223"/>
    </location>
</feature>
<comment type="subcellular location">
    <subcellularLocation>
        <location evidence="8">Cytoplasm</location>
    </subcellularLocation>
</comment>
<dbReference type="PROSITE" id="PS01176">
    <property type="entry name" value="IF2"/>
    <property type="match status" value="1"/>
</dbReference>
<dbReference type="InterPro" id="IPR036925">
    <property type="entry name" value="TIF_IF2_dom3_sf"/>
</dbReference>
<dbReference type="RefSeq" id="WP_307494816.1">
    <property type="nucleotide sequence ID" value="NZ_JAUSTN010000001.1"/>
</dbReference>
<evidence type="ECO:0000313" key="12">
    <source>
        <dbReference type="EMBL" id="MDQ0274067.1"/>
    </source>
</evidence>
<dbReference type="Proteomes" id="UP001236559">
    <property type="component" value="Unassembled WGS sequence"/>
</dbReference>
<dbReference type="Pfam" id="PF04760">
    <property type="entry name" value="IF2_N"/>
    <property type="match status" value="2"/>
</dbReference>
<dbReference type="InterPro" id="IPR027417">
    <property type="entry name" value="P-loop_NTPase"/>
</dbReference>
<feature type="compositionally biased region" description="Basic and acidic residues" evidence="10">
    <location>
        <begin position="201"/>
        <end position="213"/>
    </location>
</feature>
<sequence length="848" mass="94735">MANIRVHALAKEIGVSSKELLEKLNNLNIEVKNHFSTLTDAEEKKIRDSYNKKNQKNSPTNNKVKENKTNKKQNFNKKTEGNTIEAKDQKSSREPKKRFDPNKNRFNNRDTKDRKDNIDSGRNNKNTSQKNFKKDRNNKADYSENKFNNKRNDNNKDQNREKNHNFKTKERSFKDSNRENGDYKQDRKVKSRSFNKMSEVLTEKDAKKQEYSKKKSSKNKNYKNNKVDRFELQEEYKQRDLSKKAPKKKVKKQLKKEVEVEENVVIQVQAPLMVKDFAKALDVSVSTIITKLIGLGIMASQNESIDSDVCELLADDLGIEIEISAPGVEESIEESFELDFEDPEKSLKARPPVVTVMGHVDHGKTSILDAIKESHVTSTEAGGITQHIGAHTVTSKGKKITFLDTPGHEAFTAMRLRGAQITDVAILVVAADDGVMPQTIEAISHARSAHVPIIVAINKIDKESANIDRVKQELSEQNLIAEDWGGDTIMVPVSARTKEGIDDLLEMILLVAEMGELKANPNRMAIGTIIEAKLDKGKGPMATVLVQKGTLKANDFVVSGIASGRIRAMNDDKGKRIKKAGPSMPAVILGLSDVPNAGDLIYAVKDDKTAKTIADKNKEILRENKLNNANKVSLENLFDKIKEGEMKELDLIVKGDVKGSVEALCQSLLKISNDEVKISIVHSGVGGINESDITLASASNAIVIGFNVRPNINAIELAKAEEVDVRTYRVIYDIINDIEAAAKGMLEPEFVEEVQGRCQVRQTFKLPNNNIVAGVYVLSGKITRNSTIRVLRDDKVIFEGGISSLKRFKDDVKELQTGFEGGMVLDGFNDIKEEDSFEAFIMKEVERK</sequence>
<dbReference type="Gene3D" id="3.40.50.300">
    <property type="entry name" value="P-loop containing nucleotide triphosphate hydrolases"/>
    <property type="match status" value="1"/>
</dbReference>
<dbReference type="Gene3D" id="2.40.30.10">
    <property type="entry name" value="Translation factors"/>
    <property type="match status" value="2"/>
</dbReference>
<organism evidence="12 13">
    <name type="scientific">Peptoniphilus koenoeneniae</name>
    <dbReference type="NCBI Taxonomy" id="507751"/>
    <lineage>
        <taxon>Bacteria</taxon>
        <taxon>Bacillati</taxon>
        <taxon>Bacillota</taxon>
        <taxon>Tissierellia</taxon>
        <taxon>Tissierellales</taxon>
        <taxon>Peptoniphilaceae</taxon>
        <taxon>Peptoniphilus</taxon>
    </lineage>
</organism>
<dbReference type="InterPro" id="IPR015760">
    <property type="entry name" value="TIF_IF2"/>
</dbReference>
<dbReference type="InterPro" id="IPR006847">
    <property type="entry name" value="IF2_N"/>
</dbReference>
<feature type="binding site" evidence="8">
    <location>
        <begin position="458"/>
        <end position="461"/>
    </location>
    <ligand>
        <name>GTP</name>
        <dbReference type="ChEBI" id="CHEBI:37565"/>
    </ligand>
</feature>